<evidence type="ECO:0000259" key="9">
    <source>
        <dbReference type="PROSITE" id="PS50893"/>
    </source>
</evidence>
<dbReference type="GO" id="GO:0016020">
    <property type="term" value="C:membrane"/>
    <property type="evidence" value="ECO:0007669"/>
    <property type="project" value="UniProtKB-SubCell"/>
</dbReference>
<evidence type="ECO:0000256" key="5">
    <source>
        <dbReference type="ARBA" id="ARBA00022840"/>
    </source>
</evidence>
<feature type="transmembrane region" description="Helical" evidence="8">
    <location>
        <begin position="582"/>
        <end position="605"/>
    </location>
</feature>
<feature type="transmembrane region" description="Helical" evidence="8">
    <location>
        <begin position="119"/>
        <end position="141"/>
    </location>
</feature>
<keyword evidence="5" id="KW-0067">ATP-binding</keyword>
<dbReference type="InterPro" id="IPR017871">
    <property type="entry name" value="ABC_transporter-like_CS"/>
</dbReference>
<sequence length="791" mass="87233">MTSETSGSTCLSNALPVRLSEGNVCNHGFYCPNNSAAHPPEYCPPTSSCQSIRLQIQQNVCSEPQGIFEPTICPPGSYCPEGGNSLMECPAKHFCPLGTIDPVRCGATSVCPPGSIREFALIGFIIVVVIDLLMGLCSWWLSWTLQKRVAACRYRDVEASQPLHGREESRFSSGENEAADENHDIVASGIRDYVFSVARCISGGDIGLSFAFSDLSFKIPGTGVEIVSSITGDIRKGCLCAVMGASGAGKSTFVDLLIGRKQSKTGITYINGRSTKISEYKKLIGYVPQEDLLLPELTVRETMMHSALIRLPRSWTDLECERHVDLLLRCLHLQHVQHNIIGDPSNRCLSGGERKRLSIGIELAAAPMALFLDEPTSGLDAASALSIVRLLRQLSRMGVTITLIIHQPRREIFNCLDDIILLEKGRQIYQGPRADLRSHFESLGHSFSNVSNPADLIIDVISTGKAYSKEATVPQSAKIEKRHEGNIETRDRTIQDESNLKDLLTLASHRGAPWLHQLWLCFIRSLKQQQRRVSSFYLEISVGGIAGLIIGLSLYSFQGLHFQGIYLPPFERLSSSVNNNTVGMIALMVCMAIGLTASPPGVRIFGDEKLVYWKESSSGHSRSAYYVGKVLSTFPRICISALHFTSFYTILATPTMTFWESYGANLLYFYAIYGLASCVSVAVSRQDGPLVAVIVCLVISVLGGYGPSLRTVQQWHLEWFWRMCPGTWASEAYIDRTFQRVSYLYDIEAAAKATGFVLRRYGLDLSMIFVLGTIYRILAFGGLLVSGRHQI</sequence>
<keyword evidence="11" id="KW-1185">Reference proteome</keyword>
<keyword evidence="7 8" id="KW-0472">Membrane</keyword>
<evidence type="ECO:0000256" key="7">
    <source>
        <dbReference type="ARBA" id="ARBA00023136"/>
    </source>
</evidence>
<keyword evidence="6 8" id="KW-1133">Transmembrane helix</keyword>
<dbReference type="CDD" id="cd03213">
    <property type="entry name" value="ABCG_EPDR"/>
    <property type="match status" value="1"/>
</dbReference>
<dbReference type="FunFam" id="3.40.50.300:FF:000367">
    <property type="entry name" value="ABC transporter G family member 24"/>
    <property type="match status" value="1"/>
</dbReference>
<dbReference type="AlphaFoldDB" id="A0A6A6I6N7"/>
<keyword evidence="2" id="KW-0813">Transport</keyword>
<dbReference type="Pfam" id="PF00005">
    <property type="entry name" value="ABC_tran"/>
    <property type="match status" value="1"/>
</dbReference>
<evidence type="ECO:0000313" key="10">
    <source>
        <dbReference type="EMBL" id="KAF2245996.1"/>
    </source>
</evidence>
<dbReference type="RefSeq" id="XP_033681000.1">
    <property type="nucleotide sequence ID" value="XM_033825991.1"/>
</dbReference>
<accession>A0A6A6I6N7</accession>
<feature type="transmembrane region" description="Helical" evidence="8">
    <location>
        <begin position="662"/>
        <end position="683"/>
    </location>
</feature>
<proteinExistence type="predicted"/>
<evidence type="ECO:0000313" key="11">
    <source>
        <dbReference type="Proteomes" id="UP000800094"/>
    </source>
</evidence>
<keyword evidence="3 8" id="KW-0812">Transmembrane</keyword>
<dbReference type="GO" id="GO:0140359">
    <property type="term" value="F:ABC-type transporter activity"/>
    <property type="evidence" value="ECO:0007669"/>
    <property type="project" value="InterPro"/>
</dbReference>
<feature type="transmembrane region" description="Helical" evidence="8">
    <location>
        <begin position="765"/>
        <end position="785"/>
    </location>
</feature>
<dbReference type="PANTHER" id="PTHR48041:SF91">
    <property type="entry name" value="ABC TRANSPORTER G FAMILY MEMBER 28"/>
    <property type="match status" value="1"/>
</dbReference>
<organism evidence="10 11">
    <name type="scientific">Trematosphaeria pertusa</name>
    <dbReference type="NCBI Taxonomy" id="390896"/>
    <lineage>
        <taxon>Eukaryota</taxon>
        <taxon>Fungi</taxon>
        <taxon>Dikarya</taxon>
        <taxon>Ascomycota</taxon>
        <taxon>Pezizomycotina</taxon>
        <taxon>Dothideomycetes</taxon>
        <taxon>Pleosporomycetidae</taxon>
        <taxon>Pleosporales</taxon>
        <taxon>Massarineae</taxon>
        <taxon>Trematosphaeriaceae</taxon>
        <taxon>Trematosphaeria</taxon>
    </lineage>
</organism>
<comment type="subcellular location">
    <subcellularLocation>
        <location evidence="1">Membrane</location>
        <topology evidence="1">Multi-pass membrane protein</topology>
    </subcellularLocation>
</comment>
<feature type="transmembrane region" description="Helical" evidence="8">
    <location>
        <begin position="536"/>
        <end position="557"/>
    </location>
</feature>
<dbReference type="InterPro" id="IPR027417">
    <property type="entry name" value="P-loop_NTPase"/>
</dbReference>
<dbReference type="GO" id="GO:0005524">
    <property type="term" value="F:ATP binding"/>
    <property type="evidence" value="ECO:0007669"/>
    <property type="project" value="UniProtKB-KW"/>
</dbReference>
<dbReference type="InterPro" id="IPR003593">
    <property type="entry name" value="AAA+_ATPase"/>
</dbReference>
<dbReference type="PROSITE" id="PS50893">
    <property type="entry name" value="ABC_TRANSPORTER_2"/>
    <property type="match status" value="1"/>
</dbReference>
<dbReference type="InterPro" id="IPR050352">
    <property type="entry name" value="ABCG_transporters"/>
</dbReference>
<dbReference type="OrthoDB" id="66620at2759"/>
<feature type="transmembrane region" description="Helical" evidence="8">
    <location>
        <begin position="690"/>
        <end position="709"/>
    </location>
</feature>
<protein>
    <recommendedName>
        <fullName evidence="9">ABC transporter domain-containing protein</fullName>
    </recommendedName>
</protein>
<dbReference type="InterPro" id="IPR043926">
    <property type="entry name" value="ABCG_dom"/>
</dbReference>
<dbReference type="PROSITE" id="PS00211">
    <property type="entry name" value="ABC_TRANSPORTER_1"/>
    <property type="match status" value="1"/>
</dbReference>
<gene>
    <name evidence="10" type="ORF">BU26DRAFT_488795</name>
</gene>
<evidence type="ECO:0000256" key="1">
    <source>
        <dbReference type="ARBA" id="ARBA00004141"/>
    </source>
</evidence>
<dbReference type="Proteomes" id="UP000800094">
    <property type="component" value="Unassembled WGS sequence"/>
</dbReference>
<feature type="domain" description="ABC transporter" evidence="9">
    <location>
        <begin position="210"/>
        <end position="449"/>
    </location>
</feature>
<dbReference type="EMBL" id="ML987199">
    <property type="protein sequence ID" value="KAF2245996.1"/>
    <property type="molecule type" value="Genomic_DNA"/>
</dbReference>
<dbReference type="PANTHER" id="PTHR48041">
    <property type="entry name" value="ABC TRANSPORTER G FAMILY MEMBER 28"/>
    <property type="match status" value="1"/>
</dbReference>
<evidence type="ECO:0000256" key="8">
    <source>
        <dbReference type="SAM" id="Phobius"/>
    </source>
</evidence>
<dbReference type="GeneID" id="54579321"/>
<name>A0A6A6I6N7_9PLEO</name>
<keyword evidence="4" id="KW-0547">Nucleotide-binding</keyword>
<dbReference type="GO" id="GO:0016887">
    <property type="term" value="F:ATP hydrolysis activity"/>
    <property type="evidence" value="ECO:0007669"/>
    <property type="project" value="InterPro"/>
</dbReference>
<dbReference type="Pfam" id="PF19055">
    <property type="entry name" value="ABC2_membrane_7"/>
    <property type="match status" value="2"/>
</dbReference>
<feature type="transmembrane region" description="Helical" evidence="8">
    <location>
        <begin position="626"/>
        <end position="650"/>
    </location>
</feature>
<reference evidence="10" key="1">
    <citation type="journal article" date="2020" name="Stud. Mycol.">
        <title>101 Dothideomycetes genomes: a test case for predicting lifestyles and emergence of pathogens.</title>
        <authorList>
            <person name="Haridas S."/>
            <person name="Albert R."/>
            <person name="Binder M."/>
            <person name="Bloem J."/>
            <person name="Labutti K."/>
            <person name="Salamov A."/>
            <person name="Andreopoulos B."/>
            <person name="Baker S."/>
            <person name="Barry K."/>
            <person name="Bills G."/>
            <person name="Bluhm B."/>
            <person name="Cannon C."/>
            <person name="Castanera R."/>
            <person name="Culley D."/>
            <person name="Daum C."/>
            <person name="Ezra D."/>
            <person name="Gonzalez J."/>
            <person name="Henrissat B."/>
            <person name="Kuo A."/>
            <person name="Liang C."/>
            <person name="Lipzen A."/>
            <person name="Lutzoni F."/>
            <person name="Magnuson J."/>
            <person name="Mondo S."/>
            <person name="Nolan M."/>
            <person name="Ohm R."/>
            <person name="Pangilinan J."/>
            <person name="Park H.-J."/>
            <person name="Ramirez L."/>
            <person name="Alfaro M."/>
            <person name="Sun H."/>
            <person name="Tritt A."/>
            <person name="Yoshinaga Y."/>
            <person name="Zwiers L.-H."/>
            <person name="Turgeon B."/>
            <person name="Goodwin S."/>
            <person name="Spatafora J."/>
            <person name="Crous P."/>
            <person name="Grigoriev I."/>
        </authorList>
    </citation>
    <scope>NUCLEOTIDE SEQUENCE</scope>
    <source>
        <strain evidence="10">CBS 122368</strain>
    </source>
</reference>
<evidence type="ECO:0000256" key="2">
    <source>
        <dbReference type="ARBA" id="ARBA00022448"/>
    </source>
</evidence>
<dbReference type="SUPFAM" id="SSF52540">
    <property type="entry name" value="P-loop containing nucleoside triphosphate hydrolases"/>
    <property type="match status" value="1"/>
</dbReference>
<dbReference type="SMART" id="SM00382">
    <property type="entry name" value="AAA"/>
    <property type="match status" value="1"/>
</dbReference>
<dbReference type="InterPro" id="IPR003439">
    <property type="entry name" value="ABC_transporter-like_ATP-bd"/>
</dbReference>
<evidence type="ECO:0000256" key="4">
    <source>
        <dbReference type="ARBA" id="ARBA00022741"/>
    </source>
</evidence>
<dbReference type="Gene3D" id="3.40.50.300">
    <property type="entry name" value="P-loop containing nucleotide triphosphate hydrolases"/>
    <property type="match status" value="1"/>
</dbReference>
<evidence type="ECO:0000256" key="6">
    <source>
        <dbReference type="ARBA" id="ARBA00022989"/>
    </source>
</evidence>
<evidence type="ECO:0000256" key="3">
    <source>
        <dbReference type="ARBA" id="ARBA00022692"/>
    </source>
</evidence>